<evidence type="ECO:0008006" key="4">
    <source>
        <dbReference type="Google" id="ProtNLM"/>
    </source>
</evidence>
<dbReference type="EMBL" id="NIHT01000014">
    <property type="protein sequence ID" value="PLT74327.1"/>
    <property type="molecule type" value="Genomic_DNA"/>
</dbReference>
<proteinExistence type="predicted"/>
<dbReference type="Gene3D" id="3.40.50.2000">
    <property type="entry name" value="Glycogen Phosphorylase B"/>
    <property type="match status" value="1"/>
</dbReference>
<feature type="coiled-coil region" evidence="1">
    <location>
        <begin position="460"/>
        <end position="494"/>
    </location>
</feature>
<comment type="caution">
    <text evidence="2">The sequence shown here is derived from an EMBL/GenBank/DDBJ whole genome shotgun (WGS) entry which is preliminary data.</text>
</comment>
<evidence type="ECO:0000313" key="2">
    <source>
        <dbReference type="EMBL" id="PLT74327.1"/>
    </source>
</evidence>
<protein>
    <recommendedName>
        <fullName evidence="4">Glycosyltransferase subfamily 4-like N-terminal domain-containing protein</fullName>
    </recommendedName>
</protein>
<accession>A0A2N5PGR5</accession>
<sequence>MEQRKKVLITNLYFQKFTGSELHVLEFAHLFKEKGYDVVIAVYKKSYPLLQELEEGITVIECQKEALKEMEFEIVFIQHFPVFDYLVSRYGLKYKRMVVSKLSVINAMENLPVCTQEAAFILCVSPECADMVAMQVPEGTKIRVFQNCVEAEYFEGSSEYAGYKRALDKIAIISNHIPQELLELKEKMGGYYQVDLIGLGYRTEQVNAEFLQQYDLVITIGRTVPRCLAMGVPVYVYDYLGGPGYLTEANFSLAERNNFSGRGFEKKTSDELLKEIKEGYGPAGEWLPLWQKIAAVDYQYASRFDEMYEELMASPELTECRTYYSGIEAERMKFYSDIVSGYISGKECQESKCYYDIGNGFCEEDSETWPSMSGYKIQKSWLLENAKMMRFDPCNAACRCEICSVKINGRSVEHEMKPVNAASTDRGKSLFLTDDPQYLMDIPELDGGPAWLEVEYRFDILSEQEEKNYYCEKIKDLEEQLTKARHQLWEERRKATSFGMKKTRK</sequence>
<gene>
    <name evidence="2" type="ORF">CDL23_10035</name>
</gene>
<keyword evidence="1" id="KW-0175">Coiled coil</keyword>
<dbReference type="AlphaFoldDB" id="A0A2N5PGR5"/>
<dbReference type="Proteomes" id="UP000235093">
    <property type="component" value="Unassembled WGS sequence"/>
</dbReference>
<evidence type="ECO:0000313" key="3">
    <source>
        <dbReference type="Proteomes" id="UP000235093"/>
    </source>
</evidence>
<organism evidence="2 3">
    <name type="scientific">Mediterraneibacter gnavus</name>
    <name type="common">Ruminococcus gnavus</name>
    <dbReference type="NCBI Taxonomy" id="33038"/>
    <lineage>
        <taxon>Bacteria</taxon>
        <taxon>Bacillati</taxon>
        <taxon>Bacillota</taxon>
        <taxon>Clostridia</taxon>
        <taxon>Lachnospirales</taxon>
        <taxon>Lachnospiraceae</taxon>
        <taxon>Mediterraneibacter</taxon>
    </lineage>
</organism>
<dbReference type="RefSeq" id="WP_101884077.1">
    <property type="nucleotide sequence ID" value="NZ_CP176629.1"/>
</dbReference>
<reference evidence="2 3" key="1">
    <citation type="journal article" date="2017" name="Genome Med.">
        <title>A novel Ruminococcus gnavus clade enriched in inflammatory bowel disease patients.</title>
        <authorList>
            <person name="Hall A.B."/>
            <person name="Yassour M."/>
            <person name="Sauk J."/>
            <person name="Garner A."/>
            <person name="Jiang X."/>
            <person name="Arthur T."/>
            <person name="Lagoudas G.K."/>
            <person name="Vatanen T."/>
            <person name="Fornelos N."/>
            <person name="Wilson R."/>
            <person name="Bertha M."/>
            <person name="Cohen M."/>
            <person name="Garber J."/>
            <person name="Khalili H."/>
            <person name="Gevers D."/>
            <person name="Ananthakrishnan A.N."/>
            <person name="Kugathasan S."/>
            <person name="Lander E.S."/>
            <person name="Blainey P."/>
            <person name="Vlamakis H."/>
            <person name="Xavier R.J."/>
            <person name="Huttenhower C."/>
        </authorList>
    </citation>
    <scope>NUCLEOTIDE SEQUENCE [LARGE SCALE GENOMIC DNA]</scope>
    <source>
        <strain evidence="2 3">RJX1125</strain>
    </source>
</reference>
<evidence type="ECO:0000256" key="1">
    <source>
        <dbReference type="SAM" id="Coils"/>
    </source>
</evidence>
<name>A0A2N5PGR5_MEDGN</name>
<dbReference type="SUPFAM" id="SSF53756">
    <property type="entry name" value="UDP-Glycosyltransferase/glycogen phosphorylase"/>
    <property type="match status" value="1"/>
</dbReference>